<dbReference type="Proteomes" id="UP000242715">
    <property type="component" value="Unassembled WGS sequence"/>
</dbReference>
<sequence>MEDKARIDLHSKLGGMVPFIFFAQPLKGKVFWLSTGSWHCSGVEPGKERRAEDLALALVPQSIMQVKLSPPVQ</sequence>
<dbReference type="EMBL" id="DF973652">
    <property type="protein sequence ID" value="GAU37090.1"/>
    <property type="molecule type" value="Genomic_DNA"/>
</dbReference>
<accession>A0A2Z6NKU4</accession>
<name>A0A2Z6NKU4_TRISU</name>
<organism evidence="1 2">
    <name type="scientific">Trifolium subterraneum</name>
    <name type="common">Subterranean clover</name>
    <dbReference type="NCBI Taxonomy" id="3900"/>
    <lineage>
        <taxon>Eukaryota</taxon>
        <taxon>Viridiplantae</taxon>
        <taxon>Streptophyta</taxon>
        <taxon>Embryophyta</taxon>
        <taxon>Tracheophyta</taxon>
        <taxon>Spermatophyta</taxon>
        <taxon>Magnoliopsida</taxon>
        <taxon>eudicotyledons</taxon>
        <taxon>Gunneridae</taxon>
        <taxon>Pentapetalae</taxon>
        <taxon>rosids</taxon>
        <taxon>fabids</taxon>
        <taxon>Fabales</taxon>
        <taxon>Fabaceae</taxon>
        <taxon>Papilionoideae</taxon>
        <taxon>50 kb inversion clade</taxon>
        <taxon>NPAAA clade</taxon>
        <taxon>Hologalegina</taxon>
        <taxon>IRL clade</taxon>
        <taxon>Trifolieae</taxon>
        <taxon>Trifolium</taxon>
    </lineage>
</organism>
<evidence type="ECO:0000313" key="1">
    <source>
        <dbReference type="EMBL" id="GAU37090.1"/>
    </source>
</evidence>
<evidence type="ECO:0000313" key="2">
    <source>
        <dbReference type="Proteomes" id="UP000242715"/>
    </source>
</evidence>
<gene>
    <name evidence="1" type="ORF">TSUD_378320</name>
</gene>
<reference evidence="2" key="1">
    <citation type="journal article" date="2017" name="Front. Plant Sci.">
        <title>Climate Clever Clovers: New Paradigm to Reduce the Environmental Footprint of Ruminants by Breeding Low Methanogenic Forages Utilizing Haplotype Variation.</title>
        <authorList>
            <person name="Kaur P."/>
            <person name="Appels R."/>
            <person name="Bayer P.E."/>
            <person name="Keeble-Gagnere G."/>
            <person name="Wang J."/>
            <person name="Hirakawa H."/>
            <person name="Shirasawa K."/>
            <person name="Vercoe P."/>
            <person name="Stefanova K."/>
            <person name="Durmic Z."/>
            <person name="Nichols P."/>
            <person name="Revell C."/>
            <person name="Isobe S.N."/>
            <person name="Edwards D."/>
            <person name="Erskine W."/>
        </authorList>
    </citation>
    <scope>NUCLEOTIDE SEQUENCE [LARGE SCALE GENOMIC DNA]</scope>
    <source>
        <strain evidence="2">cv. Daliak</strain>
    </source>
</reference>
<proteinExistence type="predicted"/>
<protein>
    <submittedName>
        <fullName evidence="1">Uncharacterized protein</fullName>
    </submittedName>
</protein>
<dbReference type="AlphaFoldDB" id="A0A2Z6NKU4"/>
<keyword evidence="2" id="KW-1185">Reference proteome</keyword>